<proteinExistence type="predicted"/>
<organism evidence="1 2">
    <name type="scientific">Rosa chinensis</name>
    <name type="common">China rose</name>
    <dbReference type="NCBI Taxonomy" id="74649"/>
    <lineage>
        <taxon>Eukaryota</taxon>
        <taxon>Viridiplantae</taxon>
        <taxon>Streptophyta</taxon>
        <taxon>Embryophyta</taxon>
        <taxon>Tracheophyta</taxon>
        <taxon>Spermatophyta</taxon>
        <taxon>Magnoliopsida</taxon>
        <taxon>eudicotyledons</taxon>
        <taxon>Gunneridae</taxon>
        <taxon>Pentapetalae</taxon>
        <taxon>rosids</taxon>
        <taxon>fabids</taxon>
        <taxon>Rosales</taxon>
        <taxon>Rosaceae</taxon>
        <taxon>Rosoideae</taxon>
        <taxon>Rosoideae incertae sedis</taxon>
        <taxon>Rosa</taxon>
    </lineage>
</organism>
<keyword evidence="1" id="KW-0347">Helicase</keyword>
<accession>A0A2P6S695</accession>
<dbReference type="AlphaFoldDB" id="A0A2P6S695"/>
<gene>
    <name evidence="1" type="ORF">RchiOBHm_Chr2g0174651</name>
</gene>
<name>A0A2P6S695_ROSCH</name>
<dbReference type="STRING" id="74649.A0A2P6S695"/>
<comment type="caution">
    <text evidence="1">The sequence shown here is derived from an EMBL/GenBank/DDBJ whole genome shotgun (WGS) entry which is preliminary data.</text>
</comment>
<dbReference type="EC" id="3.6.4.13" evidence="1"/>
<dbReference type="Proteomes" id="UP000238479">
    <property type="component" value="Chromosome 2"/>
</dbReference>
<keyword evidence="1" id="KW-0378">Hydrolase</keyword>
<keyword evidence="1" id="KW-0067">ATP-binding</keyword>
<keyword evidence="2" id="KW-1185">Reference proteome</keyword>
<dbReference type="Gramene" id="PRQ54179">
    <property type="protein sequence ID" value="PRQ54179"/>
    <property type="gene ID" value="RchiOBHm_Chr2g0174651"/>
</dbReference>
<evidence type="ECO:0000313" key="1">
    <source>
        <dbReference type="EMBL" id="PRQ54179.1"/>
    </source>
</evidence>
<reference evidence="1 2" key="1">
    <citation type="journal article" date="2018" name="Nat. Genet.">
        <title>The Rosa genome provides new insights in the design of modern roses.</title>
        <authorList>
            <person name="Bendahmane M."/>
        </authorList>
    </citation>
    <scope>NUCLEOTIDE SEQUENCE [LARGE SCALE GENOMIC DNA]</scope>
    <source>
        <strain evidence="2">cv. Old Blush</strain>
    </source>
</reference>
<evidence type="ECO:0000313" key="2">
    <source>
        <dbReference type="Proteomes" id="UP000238479"/>
    </source>
</evidence>
<dbReference type="GO" id="GO:0003724">
    <property type="term" value="F:RNA helicase activity"/>
    <property type="evidence" value="ECO:0007669"/>
    <property type="project" value="UniProtKB-EC"/>
</dbReference>
<keyword evidence="1" id="KW-0547">Nucleotide-binding</keyword>
<dbReference type="GO" id="GO:0016787">
    <property type="term" value="F:hydrolase activity"/>
    <property type="evidence" value="ECO:0007669"/>
    <property type="project" value="UniProtKB-KW"/>
</dbReference>
<sequence>MPPIGLRRSHENNFQGRVGNEYYLNGNNEGPTATQQPKLAAIPMTIARSQQEMGISGVPFQNAAPSQSMHNMYSHAIGGPPFSNNALVKPSYVGPTSVPSLSPVQAYLQQHEVTATGGNVPAPFMTFEDTGFPPEILRDVRYLLRRWSICRTLHCYWHTYTCNNYSHFWRLQNELLEPFLCIF</sequence>
<protein>
    <submittedName>
        <fullName evidence="1">Putative RNA helicase</fullName>
        <ecNumber evidence="1">3.6.4.13</ecNumber>
    </submittedName>
</protein>
<dbReference type="EMBL" id="PDCK01000040">
    <property type="protein sequence ID" value="PRQ54179.1"/>
    <property type="molecule type" value="Genomic_DNA"/>
</dbReference>